<proteinExistence type="predicted"/>
<accession>A0A6G1G587</accession>
<dbReference type="EMBL" id="ML975156">
    <property type="protein sequence ID" value="KAF1813096.1"/>
    <property type="molecule type" value="Genomic_DNA"/>
</dbReference>
<evidence type="ECO:0000313" key="2">
    <source>
        <dbReference type="Proteomes" id="UP000504638"/>
    </source>
</evidence>
<organism evidence="1">
    <name type="scientific">Eremomyces bilateralis CBS 781.70</name>
    <dbReference type="NCBI Taxonomy" id="1392243"/>
    <lineage>
        <taxon>Eukaryota</taxon>
        <taxon>Fungi</taxon>
        <taxon>Dikarya</taxon>
        <taxon>Ascomycota</taxon>
        <taxon>Pezizomycotina</taxon>
        <taxon>Dothideomycetes</taxon>
        <taxon>Dothideomycetes incertae sedis</taxon>
        <taxon>Eremomycetales</taxon>
        <taxon>Eremomycetaceae</taxon>
        <taxon>Eremomyces</taxon>
    </lineage>
</organism>
<dbReference type="AlphaFoldDB" id="A0A6G1G587"/>
<dbReference type="RefSeq" id="XP_033534727.1">
    <property type="nucleotide sequence ID" value="XM_033675312.1"/>
</dbReference>
<evidence type="ECO:0000313" key="3">
    <source>
        <dbReference type="RefSeq" id="XP_033534727.1"/>
    </source>
</evidence>
<reference evidence="3" key="3">
    <citation type="submission" date="2025-04" db="UniProtKB">
        <authorList>
            <consortium name="RefSeq"/>
        </authorList>
    </citation>
    <scope>IDENTIFICATION</scope>
    <source>
        <strain evidence="3">CBS 781.70</strain>
    </source>
</reference>
<evidence type="ECO:0000313" key="1">
    <source>
        <dbReference type="EMBL" id="KAF1813096.1"/>
    </source>
</evidence>
<protein>
    <submittedName>
        <fullName evidence="1 3">Uncharacterized protein</fullName>
    </submittedName>
</protein>
<dbReference type="Proteomes" id="UP000504638">
    <property type="component" value="Unplaced"/>
</dbReference>
<sequence>MGTSGILGFRKKDQRKGSYNHYDSYDLAFDVAKFLAQTSLAELAHLAKLVDKLTWVDVHQSPVATELVEIYERYGYNYENFGGRTRGHSSWGDVLYTTQGTAALFEILDGKLKHLTDQTGFLDRFGCEWAYFIDFELRQVEIWAYRQGFALVSFDGLVEAYRKYETSTERYRFFNVFLKKAFAIGNFGSDYELEDDDLQLRNVEVKKGREIIKDEAETAGLDSKQPSPEIEIRRVTYPCASACLMSLPIELHHQIIRHLNTDSIEDLPALYDDAKASVEAQWALKRACKHFWHLPELIAPSDFFDRHSLLPTVKRRHRQRLIIAALAPEGFPGACFPCYKCRKFLTLDNLYPLWGGKFYFWDGEYLSCCTPCLTELANDVEGKAIKELLHAKWGSAGEDEDRRYWRLRQTLERVRSLMSLEVQQRLVEAGVLQRVI</sequence>
<reference evidence="3" key="2">
    <citation type="submission" date="2020-04" db="EMBL/GenBank/DDBJ databases">
        <authorList>
            <consortium name="NCBI Genome Project"/>
        </authorList>
    </citation>
    <scope>NUCLEOTIDE SEQUENCE</scope>
    <source>
        <strain evidence="3">CBS 781.70</strain>
    </source>
</reference>
<dbReference type="GeneID" id="54415882"/>
<name>A0A6G1G587_9PEZI</name>
<gene>
    <name evidence="1 3" type="ORF">P152DRAFT_338278</name>
</gene>
<reference evidence="1 3" key="1">
    <citation type="submission" date="2020-01" db="EMBL/GenBank/DDBJ databases">
        <authorList>
            <consortium name="DOE Joint Genome Institute"/>
            <person name="Haridas S."/>
            <person name="Albert R."/>
            <person name="Binder M."/>
            <person name="Bloem J."/>
            <person name="Labutti K."/>
            <person name="Salamov A."/>
            <person name="Andreopoulos B."/>
            <person name="Baker S.E."/>
            <person name="Barry K."/>
            <person name="Bills G."/>
            <person name="Bluhm B.H."/>
            <person name="Cannon C."/>
            <person name="Castanera R."/>
            <person name="Culley D.E."/>
            <person name="Daum C."/>
            <person name="Ezra D."/>
            <person name="Gonzalez J.B."/>
            <person name="Henrissat B."/>
            <person name="Kuo A."/>
            <person name="Liang C."/>
            <person name="Lipzen A."/>
            <person name="Lutzoni F."/>
            <person name="Magnuson J."/>
            <person name="Mondo S."/>
            <person name="Nolan M."/>
            <person name="Ohm R."/>
            <person name="Pangilinan J."/>
            <person name="Park H.-J."/>
            <person name="Ramirez L."/>
            <person name="Alfaro M."/>
            <person name="Sun H."/>
            <person name="Tritt A."/>
            <person name="Yoshinaga Y."/>
            <person name="Zwiers L.-H."/>
            <person name="Turgeon B.G."/>
            <person name="Goodwin S.B."/>
            <person name="Spatafora J.W."/>
            <person name="Crous P.W."/>
            <person name="Grigoriev I.V."/>
        </authorList>
    </citation>
    <scope>NUCLEOTIDE SEQUENCE</scope>
    <source>
        <strain evidence="1 3">CBS 781.70</strain>
    </source>
</reference>
<dbReference type="OrthoDB" id="3938867at2759"/>
<keyword evidence="2" id="KW-1185">Reference proteome</keyword>